<evidence type="ECO:0000259" key="2">
    <source>
        <dbReference type="PROSITE" id="PS50879"/>
    </source>
</evidence>
<keyword evidence="1" id="KW-0963">Cytoplasm</keyword>
<dbReference type="Pfam" id="PF00075">
    <property type="entry name" value="RNase_H"/>
    <property type="match status" value="1"/>
</dbReference>
<comment type="similarity">
    <text evidence="1">Belongs to the RNase H family.</text>
</comment>
<keyword evidence="4" id="KW-1185">Reference proteome</keyword>
<comment type="caution">
    <text evidence="3">The sequence shown here is derived from an EMBL/GenBank/DDBJ whole genome shotgun (WGS) entry which is preliminary data.</text>
</comment>
<dbReference type="PROSITE" id="PS50879">
    <property type="entry name" value="RNASE_H_1"/>
    <property type="match status" value="1"/>
</dbReference>
<dbReference type="Proteomes" id="UP001597344">
    <property type="component" value="Unassembled WGS sequence"/>
</dbReference>
<keyword evidence="1" id="KW-0378">Hydrolase</keyword>
<keyword evidence="1" id="KW-0479">Metal-binding</keyword>
<dbReference type="Pfam" id="PF01693">
    <property type="entry name" value="Cauli_VI"/>
    <property type="match status" value="1"/>
</dbReference>
<protein>
    <recommendedName>
        <fullName evidence="1">Ribonuclease H</fullName>
        <ecNumber evidence="1">3.1.26.4</ecNumber>
    </recommendedName>
</protein>
<dbReference type="EMBL" id="JBHUHY010000003">
    <property type="protein sequence ID" value="MFD2186349.1"/>
    <property type="molecule type" value="Genomic_DNA"/>
</dbReference>
<organism evidence="3 4">
    <name type="scientific">Aquimarina celericrescens</name>
    <dbReference type="NCBI Taxonomy" id="1964542"/>
    <lineage>
        <taxon>Bacteria</taxon>
        <taxon>Pseudomonadati</taxon>
        <taxon>Bacteroidota</taxon>
        <taxon>Flavobacteriia</taxon>
        <taxon>Flavobacteriales</taxon>
        <taxon>Flavobacteriaceae</taxon>
        <taxon>Aquimarina</taxon>
    </lineage>
</organism>
<dbReference type="PIRSF" id="PIRSF037839">
    <property type="entry name" value="Ribonuclease_H"/>
    <property type="match status" value="1"/>
</dbReference>
<comment type="subcellular location">
    <subcellularLocation>
        <location evidence="1">Cytoplasm</location>
    </subcellularLocation>
</comment>
<gene>
    <name evidence="3" type="ORF">ACFSJT_06060</name>
</gene>
<dbReference type="SUPFAM" id="SSF55658">
    <property type="entry name" value="L9 N-domain-like"/>
    <property type="match status" value="1"/>
</dbReference>
<dbReference type="EC" id="3.1.26.4" evidence="1"/>
<sequence>MAKKEKFYVVWEGHRPGIYTKWDDCKAAVKGYPMAKYKSFDSFDVAKKAYNGDYEDYKGKSKPKRTLTAAQLSKIGEPNLYSIAVDAASSGNPGRMEYRGVDTQTEKQLFHQGPFEQGTNNIGEFLALVHGLAYLKKKNSDRIIYSDSKIAIGWVKQKMCRTKLKRTSKNKEMFDLVDRAIQWLKENTYTTKIVKWETKAWGEIPADFGRK</sequence>
<keyword evidence="1" id="KW-0540">Nuclease</keyword>
<dbReference type="InterPro" id="IPR012337">
    <property type="entry name" value="RNaseH-like_sf"/>
</dbReference>
<dbReference type="InterPro" id="IPR011320">
    <property type="entry name" value="RNase_H1_N"/>
</dbReference>
<dbReference type="InterPro" id="IPR009027">
    <property type="entry name" value="Ribosomal_bL9/RNase_H1_N"/>
</dbReference>
<dbReference type="InterPro" id="IPR017290">
    <property type="entry name" value="RNase_H_bac"/>
</dbReference>
<reference evidence="4" key="1">
    <citation type="journal article" date="2019" name="Int. J. Syst. Evol. Microbiol.">
        <title>The Global Catalogue of Microorganisms (GCM) 10K type strain sequencing project: providing services to taxonomists for standard genome sequencing and annotation.</title>
        <authorList>
            <consortium name="The Broad Institute Genomics Platform"/>
            <consortium name="The Broad Institute Genome Sequencing Center for Infectious Disease"/>
            <person name="Wu L."/>
            <person name="Ma J."/>
        </authorList>
    </citation>
    <scope>NUCLEOTIDE SEQUENCE [LARGE SCALE GENOMIC DNA]</scope>
    <source>
        <strain evidence="4">DT92</strain>
    </source>
</reference>
<evidence type="ECO:0000313" key="4">
    <source>
        <dbReference type="Proteomes" id="UP001597344"/>
    </source>
</evidence>
<feature type="domain" description="RNase H type-1" evidence="2">
    <location>
        <begin position="77"/>
        <end position="211"/>
    </location>
</feature>
<dbReference type="Gene3D" id="3.30.420.10">
    <property type="entry name" value="Ribonuclease H-like superfamily/Ribonuclease H"/>
    <property type="match status" value="1"/>
</dbReference>
<dbReference type="InterPro" id="IPR037056">
    <property type="entry name" value="RNase_H1_N_sf"/>
</dbReference>
<dbReference type="RefSeq" id="WP_378319324.1">
    <property type="nucleotide sequence ID" value="NZ_JBHUHY010000003.1"/>
</dbReference>
<dbReference type="Gene3D" id="3.40.970.10">
    <property type="entry name" value="Ribonuclease H1, N-terminal domain"/>
    <property type="match status" value="1"/>
</dbReference>
<proteinExistence type="inferred from homology"/>
<comment type="catalytic activity">
    <reaction evidence="1">
        <text>Endonucleolytic cleavage to 5'-phosphomonoester.</text>
        <dbReference type="EC" id="3.1.26.4"/>
    </reaction>
</comment>
<dbReference type="InterPro" id="IPR036397">
    <property type="entry name" value="RNaseH_sf"/>
</dbReference>
<keyword evidence="1" id="KW-0460">Magnesium</keyword>
<accession>A0ABW5AWT5</accession>
<dbReference type="SUPFAM" id="SSF53098">
    <property type="entry name" value="Ribonuclease H-like"/>
    <property type="match status" value="1"/>
</dbReference>
<name>A0ABW5AWT5_9FLAO</name>
<evidence type="ECO:0000256" key="1">
    <source>
        <dbReference type="PIRNR" id="PIRNR037839"/>
    </source>
</evidence>
<evidence type="ECO:0000313" key="3">
    <source>
        <dbReference type="EMBL" id="MFD2186349.1"/>
    </source>
</evidence>
<comment type="function">
    <text evidence="1">Endonuclease that specifically degrades the RNA of RNA-DNA hybrids.</text>
</comment>
<dbReference type="InterPro" id="IPR002156">
    <property type="entry name" value="RNaseH_domain"/>
</dbReference>
<keyword evidence="1" id="KW-0255">Endonuclease</keyword>